<dbReference type="KEGG" id="acij:JS278_03111"/>
<feature type="transmembrane region" description="Helical" evidence="5">
    <location>
        <begin position="432"/>
        <end position="452"/>
    </location>
</feature>
<dbReference type="InterPro" id="IPR003594">
    <property type="entry name" value="HATPase_dom"/>
</dbReference>
<feature type="transmembrane region" description="Helical" evidence="5">
    <location>
        <begin position="85"/>
        <end position="106"/>
    </location>
</feature>
<evidence type="ECO:0000313" key="8">
    <source>
        <dbReference type="Proteomes" id="UP000251995"/>
    </source>
</evidence>
<dbReference type="AlphaFoldDB" id="A0A344UY97"/>
<evidence type="ECO:0000256" key="1">
    <source>
        <dbReference type="ARBA" id="ARBA00022679"/>
    </source>
</evidence>
<dbReference type="InterPro" id="IPR036890">
    <property type="entry name" value="HATPase_C_sf"/>
</dbReference>
<dbReference type="Gene3D" id="3.30.565.10">
    <property type="entry name" value="Histidine kinase-like ATPase, C-terminal domain"/>
    <property type="match status" value="1"/>
</dbReference>
<keyword evidence="8" id="KW-1185">Reference proteome</keyword>
<feature type="domain" description="Histidine kinase/HSP90-like ATPase" evidence="6">
    <location>
        <begin position="329"/>
        <end position="417"/>
    </location>
</feature>
<evidence type="ECO:0000259" key="6">
    <source>
        <dbReference type="Pfam" id="PF02518"/>
    </source>
</evidence>
<dbReference type="CDD" id="cd16917">
    <property type="entry name" value="HATPase_UhpB-NarQ-NarX-like"/>
    <property type="match status" value="1"/>
</dbReference>
<feature type="transmembrane region" description="Helical" evidence="5">
    <location>
        <begin position="153"/>
        <end position="178"/>
    </location>
</feature>
<keyword evidence="3" id="KW-0902">Two-component regulatory system</keyword>
<proteinExistence type="predicted"/>
<keyword evidence="5" id="KW-0472">Membrane</keyword>
<sequence length="788" mass="83489">MSLRSIQGLSWADDEEGSGTVEPNRQEGDATSWNPRRLLAPTSTPHLERTADVIGCFINCLGLIWGVTASADQWIHHQLTPRDTAIVGTLIPVTAVTTAWIVVAVVSRRSARLPLVVHTAQSVCQVLVFGALWEPARGQLLCPLSFPIELAAAASWACMAWPVCAADLLVTLTLGGIVAARTGAMGHTDALVLTVGNSVFYAAIGMVAAMAWTSIVKAVELSRRASEESAESGAELLAAQEAAAASNRWDSVIHDHVLNALRAAARGATTADWDQSVRILAREALVALRETAVVPGPVVLTDRLRAAAQAMGLALDLDMEGEPPAPIAKRVVRAAEEALANVSRHSGVSAASVTGRFSPEYAELVVRDEGSGFDPARVPEGRHGLQGSIIGAMETRGGSAQIDSAPGRGTAVTLTWNAPGTRPIRLSGPGSFRAMVVFLALTVTLSLSLGWVEHTAVVRVGLQAGLSATLVGAAVAAFLWHPLTPAVRSTITMTTVCCQILMLGNLRPGAVLSWQEWFIGFGIGVFAPMAWRTRSRLWVVVVAGSWPLVTIGGALISGAPPVGMMLGRASSYTWPLILSFAASWAATSMRMALDAIARSRAETLDTVRARARADAALREAERRLAMIRGEPMEMLDYLAGGGEITADVGRRCELLEASTRDLLVAPFIVDDAMRYRFFEARRRGVRVTITGEAAVPEQCAETAEAFRRICVIMADLAGEGGRLTCRWHGGGDGTDADSATVALVSENEPGTGERCASATRRVREAADESSARIDVMDAEGDLLVTIGR</sequence>
<evidence type="ECO:0000313" key="7">
    <source>
        <dbReference type="EMBL" id="AXE40245.1"/>
    </source>
</evidence>
<feature type="transmembrane region" description="Helical" evidence="5">
    <location>
        <begin position="464"/>
        <end position="483"/>
    </location>
</feature>
<dbReference type="OrthoDB" id="5125370at2"/>
<accession>A0A344UY97</accession>
<keyword evidence="5" id="KW-0812">Transmembrane</keyword>
<evidence type="ECO:0000256" key="5">
    <source>
        <dbReference type="SAM" id="Phobius"/>
    </source>
</evidence>
<feature type="transmembrane region" description="Helical" evidence="5">
    <location>
        <begin position="113"/>
        <end position="133"/>
    </location>
</feature>
<gene>
    <name evidence="7" type="ORF">JS278_03111</name>
</gene>
<keyword evidence="1" id="KW-0808">Transferase</keyword>
<keyword evidence="2" id="KW-0418">Kinase</keyword>
<name>A0A344UY97_9ACTN</name>
<feature type="transmembrane region" description="Helical" evidence="5">
    <location>
        <begin position="537"/>
        <end position="560"/>
    </location>
</feature>
<dbReference type="Pfam" id="PF02518">
    <property type="entry name" value="HATPase_c"/>
    <property type="match status" value="1"/>
</dbReference>
<protein>
    <recommendedName>
        <fullName evidence="6">Histidine kinase/HSP90-like ATPase domain-containing protein</fullName>
    </recommendedName>
</protein>
<dbReference type="Proteomes" id="UP000251995">
    <property type="component" value="Chromosome"/>
</dbReference>
<reference evidence="7 8" key="1">
    <citation type="submission" date="2017-12" db="EMBL/GenBank/DDBJ databases">
        <title>The whole genome sequence of the Acidipropionibacterium virtanenii sp. nov. type strain JS278.</title>
        <authorList>
            <person name="Laine P."/>
            <person name="Deptula P."/>
            <person name="Varmanen P."/>
            <person name="Auvinen P."/>
        </authorList>
    </citation>
    <scope>NUCLEOTIDE SEQUENCE [LARGE SCALE GENOMIC DNA]</scope>
    <source>
        <strain evidence="7 8">JS278</strain>
    </source>
</reference>
<dbReference type="EMBL" id="CP025198">
    <property type="protein sequence ID" value="AXE40245.1"/>
    <property type="molecule type" value="Genomic_DNA"/>
</dbReference>
<dbReference type="SUPFAM" id="SSF55874">
    <property type="entry name" value="ATPase domain of HSP90 chaperone/DNA topoisomerase II/histidine kinase"/>
    <property type="match status" value="1"/>
</dbReference>
<organism evidence="7 8">
    <name type="scientific">Acidipropionibacterium virtanenii</name>
    <dbReference type="NCBI Taxonomy" id="2057246"/>
    <lineage>
        <taxon>Bacteria</taxon>
        <taxon>Bacillati</taxon>
        <taxon>Actinomycetota</taxon>
        <taxon>Actinomycetes</taxon>
        <taxon>Propionibacteriales</taxon>
        <taxon>Propionibacteriaceae</taxon>
        <taxon>Acidipropionibacterium</taxon>
    </lineage>
</organism>
<dbReference type="PANTHER" id="PTHR24421">
    <property type="entry name" value="NITRATE/NITRITE SENSOR PROTEIN NARX-RELATED"/>
    <property type="match status" value="1"/>
</dbReference>
<dbReference type="RefSeq" id="WP_114045983.1">
    <property type="nucleotide sequence ID" value="NZ_CP025198.1"/>
</dbReference>
<evidence type="ECO:0000256" key="3">
    <source>
        <dbReference type="ARBA" id="ARBA00023012"/>
    </source>
</evidence>
<evidence type="ECO:0000256" key="2">
    <source>
        <dbReference type="ARBA" id="ARBA00022777"/>
    </source>
</evidence>
<dbReference type="PANTHER" id="PTHR24421:SF61">
    <property type="entry name" value="OXYGEN SENSOR HISTIDINE KINASE NREB"/>
    <property type="match status" value="1"/>
</dbReference>
<evidence type="ECO:0000256" key="4">
    <source>
        <dbReference type="SAM" id="MobiDB-lite"/>
    </source>
</evidence>
<feature type="transmembrane region" description="Helical" evidence="5">
    <location>
        <begin position="511"/>
        <end position="530"/>
    </location>
</feature>
<feature type="region of interest" description="Disordered" evidence="4">
    <location>
        <begin position="1"/>
        <end position="39"/>
    </location>
</feature>
<dbReference type="GO" id="GO:0000160">
    <property type="term" value="P:phosphorelay signal transduction system"/>
    <property type="evidence" value="ECO:0007669"/>
    <property type="project" value="UniProtKB-KW"/>
</dbReference>
<keyword evidence="5" id="KW-1133">Transmembrane helix</keyword>
<feature type="transmembrane region" description="Helical" evidence="5">
    <location>
        <begin position="190"/>
        <end position="212"/>
    </location>
</feature>
<dbReference type="InterPro" id="IPR050482">
    <property type="entry name" value="Sensor_HK_TwoCompSys"/>
</dbReference>
<dbReference type="GO" id="GO:0016301">
    <property type="term" value="F:kinase activity"/>
    <property type="evidence" value="ECO:0007669"/>
    <property type="project" value="UniProtKB-KW"/>
</dbReference>